<name>A0A2N0VIM6_9BACT</name>
<evidence type="ECO:0000313" key="3">
    <source>
        <dbReference type="Proteomes" id="UP000233398"/>
    </source>
</evidence>
<reference evidence="2 3" key="1">
    <citation type="submission" date="2017-11" db="EMBL/GenBank/DDBJ databases">
        <title>Rhodohalobacter 15182 sp. nov., isolated from a salt lake.</title>
        <authorList>
            <person name="Han S."/>
        </authorList>
    </citation>
    <scope>NUCLEOTIDE SEQUENCE [LARGE SCALE GENOMIC DNA]</scope>
    <source>
        <strain evidence="2 3">15182</strain>
    </source>
</reference>
<dbReference type="AlphaFoldDB" id="A0A2N0VIM6"/>
<accession>A0A2N0VIM6</accession>
<sequence length="132" mass="14659">MVLILFQGISGLFGGTALVIDPTGELLQMPLSMLEGSPFRDFRIPGIILLTILGIIPTIVFYGLWKRSSWAWMGALTVSAALIIWIGVEIWMVGYHSEPPLQLVYGLLGLILLLLTLLPSVRHNFQEPSKRE</sequence>
<comment type="caution">
    <text evidence="2">The sequence shown here is derived from an EMBL/GenBank/DDBJ whole genome shotgun (WGS) entry which is preliminary data.</text>
</comment>
<keyword evidence="1" id="KW-1133">Transmembrane helix</keyword>
<proteinExistence type="predicted"/>
<feature type="transmembrane region" description="Helical" evidence="1">
    <location>
        <begin position="42"/>
        <end position="64"/>
    </location>
</feature>
<evidence type="ECO:0000256" key="1">
    <source>
        <dbReference type="SAM" id="Phobius"/>
    </source>
</evidence>
<feature type="transmembrane region" description="Helical" evidence="1">
    <location>
        <begin position="71"/>
        <end position="91"/>
    </location>
</feature>
<keyword evidence="1" id="KW-0812">Transmembrane</keyword>
<feature type="transmembrane region" description="Helical" evidence="1">
    <location>
        <begin position="103"/>
        <end position="121"/>
    </location>
</feature>
<protein>
    <submittedName>
        <fullName evidence="2">Uncharacterized protein</fullName>
    </submittedName>
</protein>
<gene>
    <name evidence="2" type="ORF">CWD77_00805</name>
</gene>
<dbReference type="Proteomes" id="UP000233398">
    <property type="component" value="Unassembled WGS sequence"/>
</dbReference>
<keyword evidence="1" id="KW-0472">Membrane</keyword>
<evidence type="ECO:0000313" key="2">
    <source>
        <dbReference type="EMBL" id="PKD44050.1"/>
    </source>
</evidence>
<dbReference type="EMBL" id="PISP01000001">
    <property type="protein sequence ID" value="PKD44050.1"/>
    <property type="molecule type" value="Genomic_DNA"/>
</dbReference>
<organism evidence="2 3">
    <name type="scientific">Rhodohalobacter barkolensis</name>
    <dbReference type="NCBI Taxonomy" id="2053187"/>
    <lineage>
        <taxon>Bacteria</taxon>
        <taxon>Pseudomonadati</taxon>
        <taxon>Balneolota</taxon>
        <taxon>Balneolia</taxon>
        <taxon>Balneolales</taxon>
        <taxon>Balneolaceae</taxon>
        <taxon>Rhodohalobacter</taxon>
    </lineage>
</organism>
<keyword evidence="3" id="KW-1185">Reference proteome</keyword>